<dbReference type="RefSeq" id="WP_208258520.1">
    <property type="nucleotide sequence ID" value="NZ_JAGEOJ010000011.1"/>
</dbReference>
<organism evidence="2 3">
    <name type="scientific">Actinomadura barringtoniae</name>
    <dbReference type="NCBI Taxonomy" id="1427535"/>
    <lineage>
        <taxon>Bacteria</taxon>
        <taxon>Bacillati</taxon>
        <taxon>Actinomycetota</taxon>
        <taxon>Actinomycetes</taxon>
        <taxon>Streptosporangiales</taxon>
        <taxon>Thermomonosporaceae</taxon>
        <taxon>Actinomadura</taxon>
    </lineage>
</organism>
<sequence>MTYRILLVCGSLRAGSTNEAALRTVADVAPEDVETVFYEGLGDLPHFNPDDDHDPLHPAVAALRTAIGESDAVLICTPEYAGAMPGSFKNLLDWTIGGGEIYEKPVAYINVSGPAAPTGGADAHDSLRKVLGYASVDLVEAACVRIPVTRKELSEDGLFHAPSQRAQFTAVLTTLTTHLQPAP</sequence>
<dbReference type="Proteomes" id="UP000669179">
    <property type="component" value="Unassembled WGS sequence"/>
</dbReference>
<dbReference type="AlphaFoldDB" id="A0A939T6B2"/>
<comment type="caution">
    <text evidence="2">The sequence shown here is derived from an EMBL/GenBank/DDBJ whole genome shotgun (WGS) entry which is preliminary data.</text>
</comment>
<name>A0A939T6B2_9ACTN</name>
<dbReference type="Gene3D" id="3.40.50.360">
    <property type="match status" value="1"/>
</dbReference>
<gene>
    <name evidence="2" type="ORF">J4573_26210</name>
</gene>
<keyword evidence="3" id="KW-1185">Reference proteome</keyword>
<dbReference type="EMBL" id="JAGEOJ010000011">
    <property type="protein sequence ID" value="MBO2450624.1"/>
    <property type="molecule type" value="Genomic_DNA"/>
</dbReference>
<feature type="domain" description="NADPH-dependent FMN reductase-like" evidence="1">
    <location>
        <begin position="4"/>
        <end position="135"/>
    </location>
</feature>
<evidence type="ECO:0000313" key="2">
    <source>
        <dbReference type="EMBL" id="MBO2450624.1"/>
    </source>
</evidence>
<dbReference type="InterPro" id="IPR029039">
    <property type="entry name" value="Flavoprotein-like_sf"/>
</dbReference>
<accession>A0A939T6B2</accession>
<evidence type="ECO:0000313" key="3">
    <source>
        <dbReference type="Proteomes" id="UP000669179"/>
    </source>
</evidence>
<reference evidence="2" key="1">
    <citation type="submission" date="2021-03" db="EMBL/GenBank/DDBJ databases">
        <authorList>
            <person name="Kanchanasin P."/>
            <person name="Saeng-In P."/>
            <person name="Phongsopitanun W."/>
            <person name="Yuki M."/>
            <person name="Kudo T."/>
            <person name="Ohkuma M."/>
            <person name="Tanasupawat S."/>
        </authorList>
    </citation>
    <scope>NUCLEOTIDE SEQUENCE</scope>
    <source>
        <strain evidence="2">GKU 128</strain>
    </source>
</reference>
<dbReference type="GO" id="GO:0005829">
    <property type="term" value="C:cytosol"/>
    <property type="evidence" value="ECO:0007669"/>
    <property type="project" value="TreeGrafter"/>
</dbReference>
<evidence type="ECO:0000259" key="1">
    <source>
        <dbReference type="Pfam" id="PF03358"/>
    </source>
</evidence>
<proteinExistence type="predicted"/>
<dbReference type="GO" id="GO:0010181">
    <property type="term" value="F:FMN binding"/>
    <property type="evidence" value="ECO:0007669"/>
    <property type="project" value="TreeGrafter"/>
</dbReference>
<protein>
    <submittedName>
        <fullName evidence="2">NAD(P)H-dependent oxidoreductase</fullName>
    </submittedName>
</protein>
<dbReference type="SUPFAM" id="SSF52218">
    <property type="entry name" value="Flavoproteins"/>
    <property type="match status" value="1"/>
</dbReference>
<dbReference type="PANTHER" id="PTHR30543">
    <property type="entry name" value="CHROMATE REDUCTASE"/>
    <property type="match status" value="1"/>
</dbReference>
<dbReference type="InterPro" id="IPR050712">
    <property type="entry name" value="NAD(P)H-dep_reductase"/>
</dbReference>
<dbReference type="Pfam" id="PF03358">
    <property type="entry name" value="FMN_red"/>
    <property type="match status" value="1"/>
</dbReference>
<dbReference type="InterPro" id="IPR005025">
    <property type="entry name" value="FMN_Rdtase-like_dom"/>
</dbReference>
<dbReference type="GO" id="GO:0016491">
    <property type="term" value="F:oxidoreductase activity"/>
    <property type="evidence" value="ECO:0007669"/>
    <property type="project" value="InterPro"/>
</dbReference>
<dbReference type="PANTHER" id="PTHR30543:SF21">
    <property type="entry name" value="NAD(P)H-DEPENDENT FMN REDUCTASE LOT6"/>
    <property type="match status" value="1"/>
</dbReference>